<dbReference type="RefSeq" id="WP_247028152.1">
    <property type="nucleotide sequence ID" value="NZ_JALKCH010000004.1"/>
</dbReference>
<protein>
    <submittedName>
        <fullName evidence="2">DUF3280 domain-containing protein</fullName>
    </submittedName>
</protein>
<reference evidence="2 3" key="1">
    <citation type="submission" date="2022-04" db="EMBL/GenBank/DDBJ databases">
        <authorList>
            <person name="Grouzdev D.S."/>
            <person name="Pantiukh K.S."/>
            <person name="Krutkina M.S."/>
        </authorList>
    </citation>
    <scope>NUCLEOTIDE SEQUENCE [LARGE SCALE GENOMIC DNA]</scope>
    <source>
        <strain evidence="2 3">6x-1</strain>
    </source>
</reference>
<proteinExistence type="predicted"/>
<evidence type="ECO:0000256" key="1">
    <source>
        <dbReference type="SAM" id="SignalP"/>
    </source>
</evidence>
<keyword evidence="3" id="KW-1185">Reference proteome</keyword>
<accession>A0ABT0DA27</accession>
<sequence>MAVLPLRVSCRALLVAVSLASGGVAVPRHVLASTTLLAVADPGFADSSGEPGNQQAAHRERLKTVAETLRQALARAVPAEVVALSCPADGCEVDQPGVAALRERARQKGAALVLVCGVHKMSTLILSMRVGVLDVATGRLIAERWLSFRGDTDEGWRRAAEYVAADIAPAIAAAR</sequence>
<organism evidence="2 3">
    <name type="scientific">Ancylobacter crimeensis</name>
    <dbReference type="NCBI Taxonomy" id="2579147"/>
    <lineage>
        <taxon>Bacteria</taxon>
        <taxon>Pseudomonadati</taxon>
        <taxon>Pseudomonadota</taxon>
        <taxon>Alphaproteobacteria</taxon>
        <taxon>Hyphomicrobiales</taxon>
        <taxon>Xanthobacteraceae</taxon>
        <taxon>Ancylobacter</taxon>
    </lineage>
</organism>
<comment type="caution">
    <text evidence="2">The sequence shown here is derived from an EMBL/GenBank/DDBJ whole genome shotgun (WGS) entry which is preliminary data.</text>
</comment>
<keyword evidence="1" id="KW-0732">Signal</keyword>
<name>A0ABT0DA27_9HYPH</name>
<dbReference type="Pfam" id="PF11684">
    <property type="entry name" value="DUF3280"/>
    <property type="match status" value="1"/>
</dbReference>
<gene>
    <name evidence="2" type="ORF">MWN34_07535</name>
</gene>
<dbReference type="InterPro" id="IPR021698">
    <property type="entry name" value="DUF3280"/>
</dbReference>
<dbReference type="Proteomes" id="UP001203284">
    <property type="component" value="Unassembled WGS sequence"/>
</dbReference>
<evidence type="ECO:0000313" key="3">
    <source>
        <dbReference type="Proteomes" id="UP001203284"/>
    </source>
</evidence>
<feature type="chain" id="PRO_5047174771" evidence="1">
    <location>
        <begin position="21"/>
        <end position="175"/>
    </location>
</feature>
<dbReference type="EMBL" id="JALKCH010000004">
    <property type="protein sequence ID" value="MCK0196764.1"/>
    <property type="molecule type" value="Genomic_DNA"/>
</dbReference>
<feature type="signal peptide" evidence="1">
    <location>
        <begin position="1"/>
        <end position="20"/>
    </location>
</feature>
<evidence type="ECO:0000313" key="2">
    <source>
        <dbReference type="EMBL" id="MCK0196764.1"/>
    </source>
</evidence>